<evidence type="ECO:0000313" key="2">
    <source>
        <dbReference type="EMBL" id="CAD8130829.1"/>
    </source>
</evidence>
<reference evidence="1" key="1">
    <citation type="submission" date="2021-01" db="EMBL/GenBank/DDBJ databases">
        <authorList>
            <consortium name="Genoscope - CEA"/>
            <person name="William W."/>
        </authorList>
    </citation>
    <scope>NUCLEOTIDE SEQUENCE</scope>
</reference>
<dbReference type="EMBL" id="CAJJDN010000335">
    <property type="protein sequence ID" value="CAD8130828.1"/>
    <property type="molecule type" value="Genomic_DNA"/>
</dbReference>
<proteinExistence type="predicted"/>
<name>A0A8S1RRG6_9CILI</name>
<keyword evidence="3" id="KW-1185">Reference proteome</keyword>
<evidence type="ECO:0000313" key="3">
    <source>
        <dbReference type="Proteomes" id="UP000692954"/>
    </source>
</evidence>
<sequence length="77" mass="9067">MDSLLRNLHDQILKNLYKKSLIDFKVQPSDHLLQLLSVNVIDVIAFKLILNNIHYKKNQQLNIYMTMLHNQAQFTSS</sequence>
<accession>A0A8S1RRG6</accession>
<comment type="caution">
    <text evidence="1">The sequence shown here is derived from an EMBL/GenBank/DDBJ whole genome shotgun (WGS) entry which is preliminary data.</text>
</comment>
<organism evidence="1 3">
    <name type="scientific">Paramecium sonneborni</name>
    <dbReference type="NCBI Taxonomy" id="65129"/>
    <lineage>
        <taxon>Eukaryota</taxon>
        <taxon>Sar</taxon>
        <taxon>Alveolata</taxon>
        <taxon>Ciliophora</taxon>
        <taxon>Intramacronucleata</taxon>
        <taxon>Oligohymenophorea</taxon>
        <taxon>Peniculida</taxon>
        <taxon>Parameciidae</taxon>
        <taxon>Paramecium</taxon>
    </lineage>
</organism>
<gene>
    <name evidence="1" type="ORF">PSON_ATCC_30995.1.T3350008</name>
    <name evidence="2" type="ORF">PSON_ATCC_30995.1.T3350009</name>
</gene>
<dbReference type="AlphaFoldDB" id="A0A8S1RRG6"/>
<dbReference type="Proteomes" id="UP000692954">
    <property type="component" value="Unassembled WGS sequence"/>
</dbReference>
<evidence type="ECO:0000313" key="1">
    <source>
        <dbReference type="EMBL" id="CAD8130828.1"/>
    </source>
</evidence>
<dbReference type="EMBL" id="CAJJDN010000335">
    <property type="protein sequence ID" value="CAD8130829.1"/>
    <property type="molecule type" value="Genomic_DNA"/>
</dbReference>
<protein>
    <submittedName>
        <fullName evidence="1">Uncharacterized protein</fullName>
    </submittedName>
</protein>